<dbReference type="Proteomes" id="UP001303899">
    <property type="component" value="Unassembled WGS sequence"/>
</dbReference>
<proteinExistence type="predicted"/>
<dbReference type="Gene3D" id="1.20.120.450">
    <property type="entry name" value="dinb family like domain"/>
    <property type="match status" value="1"/>
</dbReference>
<reference evidence="1 2" key="1">
    <citation type="submission" date="2023-12" db="EMBL/GenBank/DDBJ databases">
        <title>Novel species of the genus Arcicella isolated from rivers.</title>
        <authorList>
            <person name="Lu H."/>
        </authorList>
    </citation>
    <scope>NUCLEOTIDE SEQUENCE [LARGE SCALE GENOMIC DNA]</scope>
    <source>
        <strain evidence="1 2">DC2W</strain>
    </source>
</reference>
<dbReference type="InterPro" id="IPR034660">
    <property type="entry name" value="DinB/YfiT-like"/>
</dbReference>
<protein>
    <submittedName>
        <fullName evidence="1">DinB family protein</fullName>
    </submittedName>
</protein>
<accession>A0ABU5S4X7</accession>
<evidence type="ECO:0000313" key="1">
    <source>
        <dbReference type="EMBL" id="MEA5403436.1"/>
    </source>
</evidence>
<evidence type="ECO:0000313" key="2">
    <source>
        <dbReference type="Proteomes" id="UP001303899"/>
    </source>
</evidence>
<dbReference type="Pfam" id="PF07609">
    <property type="entry name" value="DUF1572"/>
    <property type="match status" value="1"/>
</dbReference>
<comment type="caution">
    <text evidence="1">The sequence shown here is derived from an EMBL/GenBank/DDBJ whole genome shotgun (WGS) entry which is preliminary data.</text>
</comment>
<keyword evidence="2" id="KW-1185">Reference proteome</keyword>
<dbReference type="SUPFAM" id="SSF109854">
    <property type="entry name" value="DinB/YfiT-like putative metalloenzymes"/>
    <property type="match status" value="1"/>
</dbReference>
<dbReference type="RefSeq" id="WP_323328941.1">
    <property type="nucleotide sequence ID" value="NZ_JAYGIL010000011.1"/>
</dbReference>
<gene>
    <name evidence="1" type="ORF">VB776_10960</name>
</gene>
<organism evidence="1 2">
    <name type="scientific">Arcicella gelida</name>
    <dbReference type="NCBI Taxonomy" id="2984195"/>
    <lineage>
        <taxon>Bacteria</taxon>
        <taxon>Pseudomonadati</taxon>
        <taxon>Bacteroidota</taxon>
        <taxon>Cytophagia</taxon>
        <taxon>Cytophagales</taxon>
        <taxon>Flectobacillaceae</taxon>
        <taxon>Arcicella</taxon>
    </lineage>
</organism>
<sequence length="149" mass="17138">MKEAIIKLFERDLKVLIKEIEQYPDENLIWQTVKGTNNSGGNLALHLVGNLKTYIGKNLGNIDYLRNRELEFSAKNIPRQEVLQAISETLDAVTITLAQLSPDELSNTYPENVLGYEMSTEYFLIHLHGHLTYHLGQINYHRRIISEIT</sequence>
<dbReference type="EMBL" id="JAYGIL010000011">
    <property type="protein sequence ID" value="MEA5403436.1"/>
    <property type="molecule type" value="Genomic_DNA"/>
</dbReference>
<name>A0ABU5S4X7_9BACT</name>
<dbReference type="InterPro" id="IPR011466">
    <property type="entry name" value="DUF1572"/>
</dbReference>